<feature type="transmembrane region" description="Helical" evidence="1">
    <location>
        <begin position="6"/>
        <end position="25"/>
    </location>
</feature>
<dbReference type="AlphaFoldDB" id="A0A0G0HEM5"/>
<reference evidence="2" key="1">
    <citation type="journal article" date="2015" name="Nature">
        <title>rRNA introns, odd ribosomes, and small enigmatic genomes across a large radiation of phyla.</title>
        <authorList>
            <person name="Brown C.T."/>
            <person name="Hug L.A."/>
            <person name="Thomas B.C."/>
            <person name="Sharon I."/>
            <person name="Castelle C.J."/>
            <person name="Singh A."/>
            <person name="Wilkins M.J."/>
            <person name="Williams K.H."/>
            <person name="Banfield J.F."/>
        </authorList>
    </citation>
    <scope>NUCLEOTIDE SEQUENCE [LARGE SCALE GENOMIC DNA]</scope>
</reference>
<accession>A0A0G0HEM5</accession>
<proteinExistence type="predicted"/>
<dbReference type="Proteomes" id="UP000034591">
    <property type="component" value="Unassembled WGS sequence"/>
</dbReference>
<keyword evidence="1" id="KW-1133">Transmembrane helix</keyword>
<gene>
    <name evidence="2" type="ORF">US53_C0030G0007</name>
</gene>
<keyword evidence="1" id="KW-0472">Membrane</keyword>
<comment type="caution">
    <text evidence="2">The sequence shown here is derived from an EMBL/GenBank/DDBJ whole genome shotgun (WGS) entry which is preliminary data.</text>
</comment>
<protein>
    <submittedName>
        <fullName evidence="2">Uncharacterized protein</fullName>
    </submittedName>
</protein>
<evidence type="ECO:0000256" key="1">
    <source>
        <dbReference type="SAM" id="Phobius"/>
    </source>
</evidence>
<evidence type="ECO:0000313" key="2">
    <source>
        <dbReference type="EMBL" id="KKQ37010.1"/>
    </source>
</evidence>
<organism evidence="2">
    <name type="scientific">Candidatus Woesebacteria bacterium GW2011_GWA1_37_7</name>
    <dbReference type="NCBI Taxonomy" id="1618545"/>
    <lineage>
        <taxon>Bacteria</taxon>
        <taxon>Candidatus Woeseibacteriota</taxon>
    </lineage>
</organism>
<dbReference type="STRING" id="1618545.US53_C0030G0007"/>
<keyword evidence="1" id="KW-0812">Transmembrane</keyword>
<sequence>MKSKGNILLVIIFIIVLLLIGLYFIDYIKTEKDTRKVYLPEEESSSDIIVPGEVVIE</sequence>
<dbReference type="EMBL" id="LBTI01000030">
    <property type="protein sequence ID" value="KKQ37010.1"/>
    <property type="molecule type" value="Genomic_DNA"/>
</dbReference>
<name>A0A0G0HEM5_9BACT</name>